<dbReference type="EMBL" id="JASVEJ010000004">
    <property type="protein sequence ID" value="MDL5056116.1"/>
    <property type="molecule type" value="Genomic_DNA"/>
</dbReference>
<protein>
    <submittedName>
        <fullName evidence="2">Prohibitin family protein</fullName>
    </submittedName>
</protein>
<dbReference type="PANTHER" id="PTHR23222">
    <property type="entry name" value="PROHIBITIN"/>
    <property type="match status" value="1"/>
</dbReference>
<evidence type="ECO:0000313" key="3">
    <source>
        <dbReference type="Proteomes" id="UP001230986"/>
    </source>
</evidence>
<dbReference type="InterPro" id="IPR036013">
    <property type="entry name" value="Band_7/SPFH_dom_sf"/>
</dbReference>
<dbReference type="SMART" id="SM00244">
    <property type="entry name" value="PHB"/>
    <property type="match status" value="1"/>
</dbReference>
<dbReference type="Gene3D" id="3.30.479.30">
    <property type="entry name" value="Band 7 domain"/>
    <property type="match status" value="1"/>
</dbReference>
<gene>
    <name evidence="2" type="ORF">QQ055_01315</name>
</gene>
<evidence type="ECO:0000259" key="1">
    <source>
        <dbReference type="SMART" id="SM00244"/>
    </source>
</evidence>
<name>A0ABT7LZ90_9CYAN</name>
<evidence type="ECO:0000313" key="2">
    <source>
        <dbReference type="EMBL" id="MDL5056116.1"/>
    </source>
</evidence>
<dbReference type="Proteomes" id="UP001230986">
    <property type="component" value="Unassembled WGS sequence"/>
</dbReference>
<dbReference type="RefSeq" id="WP_284474558.1">
    <property type="nucleotide sequence ID" value="NZ_JASVEJ010000004.1"/>
</dbReference>
<dbReference type="Pfam" id="PF01145">
    <property type="entry name" value="Band_7"/>
    <property type="match status" value="1"/>
</dbReference>
<organism evidence="2 3">
    <name type="scientific">Geitlerinema calcuttense NRMC-F 0142</name>
    <dbReference type="NCBI Taxonomy" id="2922238"/>
    <lineage>
        <taxon>Bacteria</taxon>
        <taxon>Bacillati</taxon>
        <taxon>Cyanobacteriota</taxon>
        <taxon>Cyanophyceae</taxon>
        <taxon>Geitlerinematales</taxon>
        <taxon>Geitlerinemataceae</taxon>
        <taxon>Geitlerinema</taxon>
    </lineage>
</organism>
<keyword evidence="3" id="KW-1185">Reference proteome</keyword>
<feature type="domain" description="Band 7" evidence="1">
    <location>
        <begin position="30"/>
        <end position="193"/>
    </location>
</feature>
<sequence length="281" mass="31776">MPTKQTKTLNDSVIARNILLIFILIFLAIQFCAIVNAGERGVLMQFGKVQEQILDEGLHFIIPGMHTIQKMSVRVQNQELSAESSSKDLQEVYTDVALNWHIAPDKVNLCFQQIGNKQAIISRIINPAIEEVLKAVMAKYTAEEIITRREEVKSGVDELLTIRLNPYYLEVDDISLVHIHFSTRFSEAVEAKQIAEQEAKRAEFVAIKAIKEAEARVNLAKGEAEAQRLIKENLTPEVLEKLTIDKWNGILPLIIGNETTRVVDLNQLFERHTDCSSPTCR</sequence>
<dbReference type="CDD" id="cd03401">
    <property type="entry name" value="SPFH_prohibitin"/>
    <property type="match status" value="1"/>
</dbReference>
<dbReference type="SUPFAM" id="SSF117892">
    <property type="entry name" value="Band 7/SPFH domain"/>
    <property type="match status" value="1"/>
</dbReference>
<comment type="caution">
    <text evidence="2">The sequence shown here is derived from an EMBL/GenBank/DDBJ whole genome shotgun (WGS) entry which is preliminary data.</text>
</comment>
<reference evidence="2 3" key="1">
    <citation type="submission" date="2023-06" db="EMBL/GenBank/DDBJ databases">
        <title>Whole genome sequence of Oscillatoria calcuttensis NRMC-F 0142.</title>
        <authorList>
            <person name="Shakena Fathima T."/>
            <person name="Muralitharan G."/>
            <person name="Thajuddin N."/>
        </authorList>
    </citation>
    <scope>NUCLEOTIDE SEQUENCE [LARGE SCALE GENOMIC DNA]</scope>
    <source>
        <strain evidence="2 3">NRMC-F 0142</strain>
    </source>
</reference>
<dbReference type="InterPro" id="IPR001107">
    <property type="entry name" value="Band_7"/>
</dbReference>
<proteinExistence type="predicted"/>
<dbReference type="PRINTS" id="PR00679">
    <property type="entry name" value="PROHIBITIN"/>
</dbReference>
<dbReference type="PANTHER" id="PTHR23222:SF0">
    <property type="entry name" value="PROHIBITIN 1"/>
    <property type="match status" value="1"/>
</dbReference>
<dbReference type="InterPro" id="IPR000163">
    <property type="entry name" value="Prohibitin"/>
</dbReference>
<accession>A0ABT7LZ90</accession>